<feature type="compositionally biased region" description="Polar residues" evidence="1">
    <location>
        <begin position="1"/>
        <end position="20"/>
    </location>
</feature>
<dbReference type="Proteomes" id="UP000195402">
    <property type="component" value="Unassembled WGS sequence"/>
</dbReference>
<organism evidence="3 4">
    <name type="scientific">Macleaya cordata</name>
    <name type="common">Five-seeded plume-poppy</name>
    <name type="synonym">Bocconia cordata</name>
    <dbReference type="NCBI Taxonomy" id="56857"/>
    <lineage>
        <taxon>Eukaryota</taxon>
        <taxon>Viridiplantae</taxon>
        <taxon>Streptophyta</taxon>
        <taxon>Embryophyta</taxon>
        <taxon>Tracheophyta</taxon>
        <taxon>Spermatophyta</taxon>
        <taxon>Magnoliopsida</taxon>
        <taxon>Ranunculales</taxon>
        <taxon>Papaveraceae</taxon>
        <taxon>Papaveroideae</taxon>
        <taxon>Macleaya</taxon>
    </lineage>
</organism>
<evidence type="ECO:0000256" key="1">
    <source>
        <dbReference type="SAM" id="MobiDB-lite"/>
    </source>
</evidence>
<keyword evidence="4" id="KW-1185">Reference proteome</keyword>
<dbReference type="AlphaFoldDB" id="A0A200RAW9"/>
<evidence type="ECO:0000259" key="2">
    <source>
        <dbReference type="PROSITE" id="PS50090"/>
    </source>
</evidence>
<reference evidence="3 4" key="1">
    <citation type="journal article" date="2017" name="Mol. Plant">
        <title>The Genome of Medicinal Plant Macleaya cordata Provides New Insights into Benzylisoquinoline Alkaloids Metabolism.</title>
        <authorList>
            <person name="Liu X."/>
            <person name="Liu Y."/>
            <person name="Huang P."/>
            <person name="Ma Y."/>
            <person name="Qing Z."/>
            <person name="Tang Q."/>
            <person name="Cao H."/>
            <person name="Cheng P."/>
            <person name="Zheng Y."/>
            <person name="Yuan Z."/>
            <person name="Zhou Y."/>
            <person name="Liu J."/>
            <person name="Tang Z."/>
            <person name="Zhuo Y."/>
            <person name="Zhang Y."/>
            <person name="Yu L."/>
            <person name="Huang J."/>
            <person name="Yang P."/>
            <person name="Peng Q."/>
            <person name="Zhang J."/>
            <person name="Jiang W."/>
            <person name="Zhang Z."/>
            <person name="Lin K."/>
            <person name="Ro D.K."/>
            <person name="Chen X."/>
            <person name="Xiong X."/>
            <person name="Shang Y."/>
            <person name="Huang S."/>
            <person name="Zeng J."/>
        </authorList>
    </citation>
    <scope>NUCLEOTIDE SEQUENCE [LARGE SCALE GENOMIC DNA]</scope>
    <source>
        <strain evidence="4">cv. BLH2017</strain>
        <tissue evidence="3">Root</tissue>
    </source>
</reference>
<feature type="region of interest" description="Disordered" evidence="1">
    <location>
        <begin position="119"/>
        <end position="199"/>
    </location>
</feature>
<name>A0A200RAW9_MACCD</name>
<feature type="region of interest" description="Disordered" evidence="1">
    <location>
        <begin position="1"/>
        <end position="27"/>
    </location>
</feature>
<dbReference type="EMBL" id="MVGT01000171">
    <property type="protein sequence ID" value="OVA19816.1"/>
    <property type="molecule type" value="Genomic_DNA"/>
</dbReference>
<feature type="compositionally biased region" description="Gly residues" evidence="1">
    <location>
        <begin position="170"/>
        <end position="183"/>
    </location>
</feature>
<dbReference type="STRING" id="56857.A0A200RAW9"/>
<dbReference type="InterPro" id="IPR001005">
    <property type="entry name" value="SANT/Myb"/>
</dbReference>
<dbReference type="InParanoid" id="A0A200RAW9"/>
<dbReference type="PROSITE" id="PS50090">
    <property type="entry name" value="MYB_LIKE"/>
    <property type="match status" value="1"/>
</dbReference>
<sequence length="337" mass="38311">MDQDPSPSLSTHPTNPQPSTRRVPPPCWTDDETLALIESYHEKWYSLGRGNLKTPHWDEVADAVARRCNLVTPSKTSVQCRHKLEKLRKRYRSEKQRALTAPNRFSSSWILFKRMDAMEKGPSSTGDSDENAEEDDDDDEHEDDGERYDLDEHNISISNTRNFHRPMTNGGSGSSRGGGGGGFRFRIPSGQQQQQQQQRLAPNFTFAKPKNYGRFDENPNPTFIPNPISSPSPNLRFMNGSSWTKSGSERSSGGKRGKPEMDPIAEMVSSIRLLGEGFVKMEQMKIEMTREVEKMRMEMEMKRTEMILESQQRIVDAFAKGFSAKKKVKRMSSPQDS</sequence>
<dbReference type="OrthoDB" id="1901794at2759"/>
<gene>
    <name evidence="3" type="ORF">BVC80_1687g42</name>
</gene>
<dbReference type="OMA" id="PCWSPDE"/>
<dbReference type="PANTHER" id="PTHR31307">
    <property type="entry name" value="TRIHELIX TRANSCRIPTION FACTOR ASIL2"/>
    <property type="match status" value="1"/>
</dbReference>
<comment type="caution">
    <text evidence="3">The sequence shown here is derived from an EMBL/GenBank/DDBJ whole genome shotgun (WGS) entry which is preliminary data.</text>
</comment>
<dbReference type="Gene3D" id="1.10.10.60">
    <property type="entry name" value="Homeodomain-like"/>
    <property type="match status" value="1"/>
</dbReference>
<feature type="region of interest" description="Disordered" evidence="1">
    <location>
        <begin position="241"/>
        <end position="261"/>
    </location>
</feature>
<dbReference type="FunCoup" id="A0A200RAW9">
    <property type="interactions" value="1048"/>
</dbReference>
<dbReference type="Pfam" id="PF13837">
    <property type="entry name" value="Myb_DNA-bind_4"/>
    <property type="match status" value="1"/>
</dbReference>
<accession>A0A200RAW9</accession>
<dbReference type="InterPro" id="IPR044823">
    <property type="entry name" value="ASIL1/2-like"/>
</dbReference>
<feature type="compositionally biased region" description="Acidic residues" evidence="1">
    <location>
        <begin position="127"/>
        <end position="146"/>
    </location>
</feature>
<dbReference type="SMART" id="SM00595">
    <property type="entry name" value="MADF"/>
    <property type="match status" value="1"/>
</dbReference>
<evidence type="ECO:0000313" key="4">
    <source>
        <dbReference type="Proteomes" id="UP000195402"/>
    </source>
</evidence>
<proteinExistence type="predicted"/>
<dbReference type="InterPro" id="IPR044822">
    <property type="entry name" value="Myb_DNA-bind_4"/>
</dbReference>
<feature type="domain" description="Myb-like" evidence="2">
    <location>
        <begin position="28"/>
        <end position="88"/>
    </location>
</feature>
<dbReference type="FunFam" id="1.10.10.60:FF:000152">
    <property type="entry name" value="Trihelix transcription factor ASIL2"/>
    <property type="match status" value="1"/>
</dbReference>
<evidence type="ECO:0000313" key="3">
    <source>
        <dbReference type="EMBL" id="OVA19816.1"/>
    </source>
</evidence>
<protein>
    <submittedName>
        <fullName evidence="3">MADF domain</fullName>
    </submittedName>
</protein>
<dbReference type="PANTHER" id="PTHR31307:SF49">
    <property type="entry name" value="ALCOHOL DEHYDROGENASE TRANSCRIPTION FACTOR MYB_SANT-LIKE FAMILY PROTEIN"/>
    <property type="match status" value="1"/>
</dbReference>